<evidence type="ECO:0000256" key="13">
    <source>
        <dbReference type="ARBA" id="ARBA00042649"/>
    </source>
</evidence>
<evidence type="ECO:0000256" key="2">
    <source>
        <dbReference type="ARBA" id="ARBA00004760"/>
    </source>
</evidence>
<dbReference type="InterPro" id="IPR015421">
    <property type="entry name" value="PyrdxlP-dep_Trfase_major"/>
</dbReference>
<dbReference type="GO" id="GO:0004758">
    <property type="term" value="F:serine C-palmitoyltransferase activity"/>
    <property type="evidence" value="ECO:0007669"/>
    <property type="project" value="UniProtKB-EC"/>
</dbReference>
<dbReference type="Pfam" id="PF00155">
    <property type="entry name" value="Aminotran_1_2"/>
    <property type="match status" value="1"/>
</dbReference>
<dbReference type="Gene3D" id="3.40.640.10">
    <property type="entry name" value="Type I PLP-dependent aspartate aminotransferase-like (Major domain)"/>
    <property type="match status" value="1"/>
</dbReference>
<evidence type="ECO:0000256" key="10">
    <source>
        <dbReference type="ARBA" id="ARBA00023315"/>
    </source>
</evidence>
<feature type="domain" description="Aminotransferase class I/classII large" evidence="15">
    <location>
        <begin position="90"/>
        <end position="325"/>
    </location>
</feature>
<organism evidence="16 17">
    <name type="scientific">Romanomermis culicivorax</name>
    <name type="common">Nematode worm</name>
    <dbReference type="NCBI Taxonomy" id="13658"/>
    <lineage>
        <taxon>Eukaryota</taxon>
        <taxon>Metazoa</taxon>
        <taxon>Ecdysozoa</taxon>
        <taxon>Nematoda</taxon>
        <taxon>Enoplea</taxon>
        <taxon>Dorylaimia</taxon>
        <taxon>Mermithida</taxon>
        <taxon>Mermithoidea</taxon>
        <taxon>Mermithidae</taxon>
        <taxon>Romanomermis</taxon>
    </lineage>
</organism>
<evidence type="ECO:0000256" key="6">
    <source>
        <dbReference type="ARBA" id="ARBA00022679"/>
    </source>
</evidence>
<keyword evidence="6" id="KW-0808">Transferase</keyword>
<dbReference type="GO" id="GO:0046513">
    <property type="term" value="P:ceramide biosynthetic process"/>
    <property type="evidence" value="ECO:0007669"/>
    <property type="project" value="TreeGrafter"/>
</dbReference>
<dbReference type="Gene3D" id="3.90.1150.10">
    <property type="entry name" value="Aspartate Aminotransferase, domain 1"/>
    <property type="match status" value="1"/>
</dbReference>
<sequence>MWIGSILFDFFYDIVVNVPLYHLSLEALLVAWIIWLVFRKSYKPSDVTELTEKEKEELIAEWQPEPLVPPTPTDHPALNPLYVEGQNPKKAKVTRRFLVVEGIYLNYGDICPLPKLLEFKWKYKVRLFIDESCSFGVLGEHGRGVTEHFDVNVEDVDMICASLENAVASTGGFCCGRSYVIDHQRLSGLGYCFSASSPPLLASAALEALNIMETEPERFEKLKRNSKLMHDRLNKLPYFKVLGQEISPVFHLIVKDSNGAALDVLQNTVDLVSHFFKIFVREKGIILTKAAYLAEEEMFPPEPSIRVAVSSHFDPSDIDKIVNAIRISAEEIYKR</sequence>
<keyword evidence="14" id="KW-0472">Membrane</keyword>
<evidence type="ECO:0000256" key="7">
    <source>
        <dbReference type="ARBA" id="ARBA00022898"/>
    </source>
</evidence>
<dbReference type="InterPro" id="IPR004839">
    <property type="entry name" value="Aminotransferase_I/II_large"/>
</dbReference>
<keyword evidence="14" id="KW-1133">Transmembrane helix</keyword>
<keyword evidence="14" id="KW-0812">Transmembrane</keyword>
<dbReference type="Proteomes" id="UP000887565">
    <property type="component" value="Unplaced"/>
</dbReference>
<dbReference type="InterPro" id="IPR050087">
    <property type="entry name" value="AON_synthase_class-II"/>
</dbReference>
<name>A0A915JYD7_ROMCU</name>
<dbReference type="GO" id="GO:0016020">
    <property type="term" value="C:membrane"/>
    <property type="evidence" value="ECO:0007669"/>
    <property type="project" value="GOC"/>
</dbReference>
<evidence type="ECO:0000256" key="3">
    <source>
        <dbReference type="ARBA" id="ARBA00004991"/>
    </source>
</evidence>
<dbReference type="EC" id="2.3.1.50" evidence="5"/>
<evidence type="ECO:0000256" key="12">
    <source>
        <dbReference type="ARBA" id="ARBA00041765"/>
    </source>
</evidence>
<comment type="cofactor">
    <cofactor evidence="1">
        <name>pyridoxal 5'-phosphate</name>
        <dbReference type="ChEBI" id="CHEBI:597326"/>
    </cofactor>
</comment>
<keyword evidence="9" id="KW-0443">Lipid metabolism</keyword>
<evidence type="ECO:0000259" key="15">
    <source>
        <dbReference type="Pfam" id="PF00155"/>
    </source>
</evidence>
<dbReference type="SUPFAM" id="SSF53383">
    <property type="entry name" value="PLP-dependent transferases"/>
    <property type="match status" value="1"/>
</dbReference>
<dbReference type="GO" id="GO:0005783">
    <property type="term" value="C:endoplasmic reticulum"/>
    <property type="evidence" value="ECO:0007669"/>
    <property type="project" value="TreeGrafter"/>
</dbReference>
<reference evidence="17" key="1">
    <citation type="submission" date="2022-11" db="UniProtKB">
        <authorList>
            <consortium name="WormBaseParasite"/>
        </authorList>
    </citation>
    <scope>IDENTIFICATION</scope>
</reference>
<dbReference type="PANTHER" id="PTHR13693:SF2">
    <property type="entry name" value="SERINE PALMITOYLTRANSFERASE 1"/>
    <property type="match status" value="1"/>
</dbReference>
<comment type="pathway">
    <text evidence="2">Lipid metabolism; sphingolipid metabolism.</text>
</comment>
<evidence type="ECO:0000313" key="17">
    <source>
        <dbReference type="WBParaSite" id="nRc.2.0.1.t31466-RA"/>
    </source>
</evidence>
<dbReference type="GO" id="GO:0046512">
    <property type="term" value="P:sphingosine biosynthetic process"/>
    <property type="evidence" value="ECO:0007669"/>
    <property type="project" value="TreeGrafter"/>
</dbReference>
<accession>A0A915JYD7</accession>
<comment type="pathway">
    <text evidence="3">Sphingolipid metabolism.</text>
</comment>
<dbReference type="InterPro" id="IPR015422">
    <property type="entry name" value="PyrdxlP-dep_Trfase_small"/>
</dbReference>
<keyword evidence="8" id="KW-0746">Sphingolipid metabolism</keyword>
<evidence type="ECO:0000256" key="9">
    <source>
        <dbReference type="ARBA" id="ARBA00023098"/>
    </source>
</evidence>
<feature type="transmembrane region" description="Helical" evidence="14">
    <location>
        <begin position="20"/>
        <end position="38"/>
    </location>
</feature>
<comment type="similarity">
    <text evidence="4">Belongs to the class-II pyridoxal-phosphate-dependent aminotransferase family.</text>
</comment>
<evidence type="ECO:0000256" key="4">
    <source>
        <dbReference type="ARBA" id="ARBA00008392"/>
    </source>
</evidence>
<proteinExistence type="inferred from homology"/>
<keyword evidence="16" id="KW-1185">Reference proteome</keyword>
<evidence type="ECO:0000313" key="16">
    <source>
        <dbReference type="Proteomes" id="UP000887565"/>
    </source>
</evidence>
<dbReference type="AlphaFoldDB" id="A0A915JYD7"/>
<evidence type="ECO:0000256" key="11">
    <source>
        <dbReference type="ARBA" id="ARBA00041066"/>
    </source>
</evidence>
<dbReference type="InterPro" id="IPR015424">
    <property type="entry name" value="PyrdxlP-dep_Trfase"/>
</dbReference>
<dbReference type="GO" id="GO:0030170">
    <property type="term" value="F:pyridoxal phosphate binding"/>
    <property type="evidence" value="ECO:0007669"/>
    <property type="project" value="InterPro"/>
</dbReference>
<dbReference type="PANTHER" id="PTHR13693">
    <property type="entry name" value="CLASS II AMINOTRANSFERASE/8-AMINO-7-OXONONANOATE SYNTHASE"/>
    <property type="match status" value="1"/>
</dbReference>
<evidence type="ECO:0000256" key="8">
    <source>
        <dbReference type="ARBA" id="ARBA00022919"/>
    </source>
</evidence>
<evidence type="ECO:0000256" key="5">
    <source>
        <dbReference type="ARBA" id="ARBA00013220"/>
    </source>
</evidence>
<keyword evidence="10" id="KW-0012">Acyltransferase</keyword>
<evidence type="ECO:0000256" key="1">
    <source>
        <dbReference type="ARBA" id="ARBA00001933"/>
    </source>
</evidence>
<dbReference type="WBParaSite" id="nRc.2.0.1.t31466-RA">
    <property type="protein sequence ID" value="nRc.2.0.1.t31466-RA"/>
    <property type="gene ID" value="nRc.2.0.1.g31466"/>
</dbReference>
<evidence type="ECO:0000256" key="14">
    <source>
        <dbReference type="SAM" id="Phobius"/>
    </source>
</evidence>
<keyword evidence="7" id="KW-0663">Pyridoxal phosphate</keyword>
<protein>
    <recommendedName>
        <fullName evidence="11">Serine palmitoyltransferase 1</fullName>
        <ecNumber evidence="5">2.3.1.50</ecNumber>
    </recommendedName>
    <alternativeName>
        <fullName evidence="12">Long chain base biosynthesis protein 1</fullName>
    </alternativeName>
    <alternativeName>
        <fullName evidence="13">Serine-palmitoyl-CoA transferase 1</fullName>
    </alternativeName>
</protein>